<dbReference type="GeneID" id="56033274"/>
<keyword evidence="1" id="KW-0812">Transmembrane</keyword>
<dbReference type="SUPFAM" id="SSF53300">
    <property type="entry name" value="vWA-like"/>
    <property type="match status" value="1"/>
</dbReference>
<dbReference type="Pfam" id="PF23981">
    <property type="entry name" value="DUF7305"/>
    <property type="match status" value="1"/>
</dbReference>
<dbReference type="Gene3D" id="3.40.50.410">
    <property type="entry name" value="von Willebrand factor, type A domain"/>
    <property type="match status" value="1"/>
</dbReference>
<dbReference type="PANTHER" id="PTHR10579:SF43">
    <property type="entry name" value="ZINC FINGER (C3HC4-TYPE RING FINGER) FAMILY PROTEIN"/>
    <property type="match status" value="1"/>
</dbReference>
<evidence type="ECO:0000256" key="1">
    <source>
        <dbReference type="SAM" id="Phobius"/>
    </source>
</evidence>
<dbReference type="OrthoDB" id="148042at2157"/>
<accession>A0A7D5KIS1</accession>
<feature type="transmembrane region" description="Helical" evidence="1">
    <location>
        <begin position="21"/>
        <end position="46"/>
    </location>
</feature>
<keyword evidence="1" id="KW-1133">Transmembrane helix</keyword>
<dbReference type="Proteomes" id="UP000509241">
    <property type="component" value="Chromosome"/>
</dbReference>
<protein>
    <submittedName>
        <fullName evidence="3">VWA domain-containing protein</fullName>
    </submittedName>
</protein>
<keyword evidence="4" id="KW-1185">Reference proteome</keyword>
<dbReference type="PROSITE" id="PS50234">
    <property type="entry name" value="VWFA"/>
    <property type="match status" value="1"/>
</dbReference>
<proteinExistence type="predicted"/>
<evidence type="ECO:0000313" key="3">
    <source>
        <dbReference type="EMBL" id="QLG48839.1"/>
    </source>
</evidence>
<dbReference type="PANTHER" id="PTHR10579">
    <property type="entry name" value="CALCIUM-ACTIVATED CHLORIDE CHANNEL REGULATOR"/>
    <property type="match status" value="1"/>
</dbReference>
<dbReference type="SMART" id="SM00327">
    <property type="entry name" value="VWA"/>
    <property type="match status" value="1"/>
</dbReference>
<dbReference type="Pfam" id="PF23960">
    <property type="entry name" value="DUF7289"/>
    <property type="match status" value="1"/>
</dbReference>
<gene>
    <name evidence="3" type="ORF">HYG82_08245</name>
</gene>
<dbReference type="CDD" id="cd00198">
    <property type="entry name" value="vWFA"/>
    <property type="match status" value="1"/>
</dbReference>
<feature type="domain" description="VWFA" evidence="2">
    <location>
        <begin position="577"/>
        <end position="763"/>
    </location>
</feature>
<dbReference type="Pfam" id="PF00092">
    <property type="entry name" value="VWA"/>
    <property type="match status" value="1"/>
</dbReference>
<dbReference type="RefSeq" id="WP_179260575.1">
    <property type="nucleotide sequence ID" value="NZ_CP058601.1"/>
</dbReference>
<dbReference type="EMBL" id="CP058601">
    <property type="protein sequence ID" value="QLG48839.1"/>
    <property type="molecule type" value="Genomic_DNA"/>
</dbReference>
<dbReference type="KEGG" id="haly:HYG82_08245"/>
<dbReference type="InterPro" id="IPR002035">
    <property type="entry name" value="VWF_A"/>
</dbReference>
<name>A0A7D5KIS1_9EURY</name>
<dbReference type="AlphaFoldDB" id="A0A7D5KIS1"/>
<sequence length="800" mass="85428">MGEKGRGLLTDTSTERGASPLVGIVLLIGLVLVSAILVVAIGMVAMDAIQSQASGEHGTQVMREFDTDLETAILDNSTSGSVYLDKNGKYDIVNEASIKVTAANEYASRSTVISMGSLRYEDDSGNVFAHQAGGVWRGEGDESRVVSKPAIRYYEYGDRGRVALSIPNLSGNVDGGANRVVSQPASDNRAGKLTRDLGFVNYVNITVSDTDYHNAWAKFFEDEFDASSRDDLTDCAVGASVSDPIVCHEGKTVTVVAPIEGKNPFASHVGIDPTIYGGLYTDDDDLTVDDSVRIERYNGSVGWVDDGNVTEDLLVANGDIDLQSNANITGVPVANGQLSGTSGAVTSSIAFATKPDGMQIDVINGTNVYNVTGTTPPDVFGAKMIRSFDAVEPIDTEIDRAIGLIDEYGNTTTGAAGTLESAPDRDGFYHATGTVNGIDTIDTSKGAVHVAVDGDLDLDDVDVVGNGRAYFYVSGDVDADDVTVSNEQARRLWIYGTGDAEVTVRDEFQGAIYAPGSDSLRITKDTEVFGTVVGGNEADIRENVSIHFDKTLRTDIPIPEENRAVSITIAKRRPPLDVTFVLDRSGSMASNDPDEKRVDATKEFIGLLNAGRSDQAGVYEFNANGHEIHSLSGNLSSVTDSITTRDEGSTDMSAGMEPALDEYAINGNDAAERHMVLLSDGQNTADSYYNRSCGCLRFKSDTRTMNQAERAADMNVTIHTIGLSDSADEDMLKDVADETGGNYYSVENDDELEEVFRGIADEVTASSETSFAVSSFEEPTTAPKDYSVTIREQSVTLGKS</sequence>
<evidence type="ECO:0000313" key="4">
    <source>
        <dbReference type="Proteomes" id="UP000509241"/>
    </source>
</evidence>
<organism evidence="3 4">
    <name type="scientific">Natrinema halophilum</name>
    <dbReference type="NCBI Taxonomy" id="1699371"/>
    <lineage>
        <taxon>Archaea</taxon>
        <taxon>Methanobacteriati</taxon>
        <taxon>Methanobacteriota</taxon>
        <taxon>Stenosarchaea group</taxon>
        <taxon>Halobacteria</taxon>
        <taxon>Halobacteriales</taxon>
        <taxon>Natrialbaceae</taxon>
        <taxon>Natrinema</taxon>
    </lineage>
</organism>
<evidence type="ECO:0000259" key="2">
    <source>
        <dbReference type="PROSITE" id="PS50234"/>
    </source>
</evidence>
<reference evidence="3 4" key="1">
    <citation type="submission" date="2020-07" db="EMBL/GenBank/DDBJ databases">
        <authorList>
            <person name="Cui H."/>
        </authorList>
    </citation>
    <scope>NUCLEOTIDE SEQUENCE [LARGE SCALE GENOMIC DNA]</scope>
    <source>
        <strain evidence="3 4">YPL8</strain>
    </source>
</reference>
<keyword evidence="1" id="KW-0472">Membrane</keyword>
<dbReference type="InterPro" id="IPR051266">
    <property type="entry name" value="CLCR"/>
</dbReference>
<dbReference type="InterPro" id="IPR036465">
    <property type="entry name" value="vWFA_dom_sf"/>
</dbReference>
<dbReference type="InterPro" id="IPR055713">
    <property type="entry name" value="DUF7289"/>
</dbReference>
<dbReference type="InterPro" id="IPR055729">
    <property type="entry name" value="DUF7305"/>
</dbReference>